<evidence type="ECO:0000313" key="3">
    <source>
        <dbReference type="EMBL" id="TFK93008.1"/>
    </source>
</evidence>
<feature type="compositionally biased region" description="Basic and acidic residues" evidence="1">
    <location>
        <begin position="177"/>
        <end position="187"/>
    </location>
</feature>
<keyword evidence="2" id="KW-1133">Transmembrane helix</keyword>
<keyword evidence="4" id="KW-1185">Reference proteome</keyword>
<feature type="transmembrane region" description="Helical" evidence="2">
    <location>
        <begin position="93"/>
        <end position="118"/>
    </location>
</feature>
<keyword evidence="2" id="KW-0812">Transmembrane</keyword>
<organism evidence="3 4">
    <name type="scientific">Polyporus arcularius HHB13444</name>
    <dbReference type="NCBI Taxonomy" id="1314778"/>
    <lineage>
        <taxon>Eukaryota</taxon>
        <taxon>Fungi</taxon>
        <taxon>Dikarya</taxon>
        <taxon>Basidiomycota</taxon>
        <taxon>Agaricomycotina</taxon>
        <taxon>Agaricomycetes</taxon>
        <taxon>Polyporales</taxon>
        <taxon>Polyporaceae</taxon>
        <taxon>Polyporus</taxon>
    </lineage>
</organism>
<gene>
    <name evidence="3" type="ORF">K466DRAFT_168543</name>
</gene>
<dbReference type="EMBL" id="ML210988">
    <property type="protein sequence ID" value="TFK93008.1"/>
    <property type="molecule type" value="Genomic_DNA"/>
</dbReference>
<keyword evidence="2" id="KW-0472">Membrane</keyword>
<dbReference type="Proteomes" id="UP000308197">
    <property type="component" value="Unassembled WGS sequence"/>
</dbReference>
<dbReference type="InParanoid" id="A0A5C3PYS3"/>
<evidence type="ECO:0000313" key="4">
    <source>
        <dbReference type="Proteomes" id="UP000308197"/>
    </source>
</evidence>
<reference evidence="3 4" key="1">
    <citation type="journal article" date="2019" name="Nat. Ecol. Evol.">
        <title>Megaphylogeny resolves global patterns of mushroom evolution.</title>
        <authorList>
            <person name="Varga T."/>
            <person name="Krizsan K."/>
            <person name="Foldi C."/>
            <person name="Dima B."/>
            <person name="Sanchez-Garcia M."/>
            <person name="Sanchez-Ramirez S."/>
            <person name="Szollosi G.J."/>
            <person name="Szarkandi J.G."/>
            <person name="Papp V."/>
            <person name="Albert L."/>
            <person name="Andreopoulos W."/>
            <person name="Angelini C."/>
            <person name="Antonin V."/>
            <person name="Barry K.W."/>
            <person name="Bougher N.L."/>
            <person name="Buchanan P."/>
            <person name="Buyck B."/>
            <person name="Bense V."/>
            <person name="Catcheside P."/>
            <person name="Chovatia M."/>
            <person name="Cooper J."/>
            <person name="Damon W."/>
            <person name="Desjardin D."/>
            <person name="Finy P."/>
            <person name="Geml J."/>
            <person name="Haridas S."/>
            <person name="Hughes K."/>
            <person name="Justo A."/>
            <person name="Karasinski D."/>
            <person name="Kautmanova I."/>
            <person name="Kiss B."/>
            <person name="Kocsube S."/>
            <person name="Kotiranta H."/>
            <person name="LaButti K.M."/>
            <person name="Lechner B.E."/>
            <person name="Liimatainen K."/>
            <person name="Lipzen A."/>
            <person name="Lukacs Z."/>
            <person name="Mihaltcheva S."/>
            <person name="Morgado L.N."/>
            <person name="Niskanen T."/>
            <person name="Noordeloos M.E."/>
            <person name="Ohm R.A."/>
            <person name="Ortiz-Santana B."/>
            <person name="Ovrebo C."/>
            <person name="Racz N."/>
            <person name="Riley R."/>
            <person name="Savchenko A."/>
            <person name="Shiryaev A."/>
            <person name="Soop K."/>
            <person name="Spirin V."/>
            <person name="Szebenyi C."/>
            <person name="Tomsovsky M."/>
            <person name="Tulloss R.E."/>
            <person name="Uehling J."/>
            <person name="Grigoriev I.V."/>
            <person name="Vagvolgyi C."/>
            <person name="Papp T."/>
            <person name="Martin F.M."/>
            <person name="Miettinen O."/>
            <person name="Hibbett D.S."/>
            <person name="Nagy L.G."/>
        </authorList>
    </citation>
    <scope>NUCLEOTIDE SEQUENCE [LARGE SCALE GENOMIC DNA]</scope>
    <source>
        <strain evidence="3 4">HHB13444</strain>
    </source>
</reference>
<name>A0A5C3PYS3_9APHY</name>
<protein>
    <submittedName>
        <fullName evidence="3">Uncharacterized protein</fullName>
    </submittedName>
</protein>
<dbReference type="AlphaFoldDB" id="A0A5C3PYS3"/>
<proteinExistence type="predicted"/>
<evidence type="ECO:0000256" key="2">
    <source>
        <dbReference type="SAM" id="Phobius"/>
    </source>
</evidence>
<feature type="region of interest" description="Disordered" evidence="1">
    <location>
        <begin position="167"/>
        <end position="187"/>
    </location>
</feature>
<accession>A0A5C3PYS3</accession>
<evidence type="ECO:0000256" key="1">
    <source>
        <dbReference type="SAM" id="MobiDB-lite"/>
    </source>
</evidence>
<sequence>MPSRRKHILFYPLSLSFAHRLFAHLSFLLWICRTSAIPLSSETGELSSIPSQSTTSLDWSLPTSLFTPAPTAPVPIFSSVPTSASASLHPPKAFAPLLVAVIVIGSIGVVCIAIGLGMKYWQRRKRRRLPPSALYRQSIGIVGDGAGFLRVGTPSAHMGPSTRGERIGSAVFGVPEGGRDRPIHPTR</sequence>